<protein>
    <submittedName>
        <fullName evidence="2">Amidase</fullName>
    </submittedName>
</protein>
<sequence length="245" mass="27377">YSFMAGPDPRQVWTQDQPSVDLQSFDDSDLTGVRLGVFLPWFNHASVDIVQSCNQMLDSFKSLGATVQEIDIPDLDEIRMAHAVSFVTELLTSLKTNFKPFRQPLGLDALVNLTLAQQFKGDDYVKAQRVRAQLIRKMSQIFQNVDAVVTPSTARTAPPIPPDALKKGESDLSTLTELMRYAPQANLGGFPAISFPVGYDAQGLPVGMQLMGRPWEESLLLRLAYTSERFFARHPPMMRFSLLPN</sequence>
<organism evidence="2 3">
    <name type="scientific">SAR324 cluster bacterium</name>
    <dbReference type="NCBI Taxonomy" id="2024889"/>
    <lineage>
        <taxon>Bacteria</taxon>
        <taxon>Deltaproteobacteria</taxon>
        <taxon>SAR324 cluster</taxon>
    </lineage>
</organism>
<dbReference type="Gene3D" id="3.90.1300.10">
    <property type="entry name" value="Amidase signature (AS) domain"/>
    <property type="match status" value="1"/>
</dbReference>
<dbReference type="InterPro" id="IPR000120">
    <property type="entry name" value="Amidase"/>
</dbReference>
<dbReference type="GO" id="GO:0003824">
    <property type="term" value="F:catalytic activity"/>
    <property type="evidence" value="ECO:0007669"/>
    <property type="project" value="InterPro"/>
</dbReference>
<dbReference type="SUPFAM" id="SSF75304">
    <property type="entry name" value="Amidase signature (AS) enzymes"/>
    <property type="match status" value="1"/>
</dbReference>
<dbReference type="AlphaFoldDB" id="A0A432GUR2"/>
<evidence type="ECO:0000313" key="2">
    <source>
        <dbReference type="EMBL" id="RTZ87218.1"/>
    </source>
</evidence>
<dbReference type="InterPro" id="IPR036928">
    <property type="entry name" value="AS_sf"/>
</dbReference>
<dbReference type="PANTHER" id="PTHR11895">
    <property type="entry name" value="TRANSAMIDASE"/>
    <property type="match status" value="1"/>
</dbReference>
<evidence type="ECO:0000259" key="1">
    <source>
        <dbReference type="Pfam" id="PF01425"/>
    </source>
</evidence>
<dbReference type="InterPro" id="IPR023631">
    <property type="entry name" value="Amidase_dom"/>
</dbReference>
<accession>A0A432GUR2</accession>
<comment type="caution">
    <text evidence="2">The sequence shown here is derived from an EMBL/GenBank/DDBJ whole genome shotgun (WGS) entry which is preliminary data.</text>
</comment>
<proteinExistence type="predicted"/>
<reference evidence="2 3" key="1">
    <citation type="submission" date="2018-06" db="EMBL/GenBank/DDBJ databases">
        <title>Combined omics and stable isotope probing to characterize newly discovered Mariana Back-Arc vent microbial communities.</title>
        <authorList>
            <person name="Trembath-Reichert E."/>
            <person name="Huber J.A."/>
        </authorList>
    </citation>
    <scope>NUCLEOTIDE SEQUENCE [LARGE SCALE GENOMIC DNA]</scope>
    <source>
        <strain evidence="2">MAG 54</strain>
    </source>
</reference>
<dbReference type="Pfam" id="PF01425">
    <property type="entry name" value="Amidase"/>
    <property type="match status" value="1"/>
</dbReference>
<name>A0A432GUR2_9DELT</name>
<dbReference type="Proteomes" id="UP000287719">
    <property type="component" value="Unassembled WGS sequence"/>
</dbReference>
<dbReference type="PANTHER" id="PTHR11895:SF67">
    <property type="entry name" value="AMIDASE DOMAIN-CONTAINING PROTEIN"/>
    <property type="match status" value="1"/>
</dbReference>
<dbReference type="EMBL" id="QNZJ01000107">
    <property type="protein sequence ID" value="RTZ87218.1"/>
    <property type="molecule type" value="Genomic_DNA"/>
</dbReference>
<feature type="domain" description="Amidase" evidence="1">
    <location>
        <begin position="3"/>
        <end position="221"/>
    </location>
</feature>
<gene>
    <name evidence="2" type="ORF">DSY95_02495</name>
</gene>
<feature type="non-terminal residue" evidence="2">
    <location>
        <position position="1"/>
    </location>
</feature>
<evidence type="ECO:0000313" key="3">
    <source>
        <dbReference type="Proteomes" id="UP000287719"/>
    </source>
</evidence>